<dbReference type="InterPro" id="IPR048913">
    <property type="entry name" value="BetaGal_gal-bd"/>
</dbReference>
<dbReference type="GO" id="GO:0005975">
    <property type="term" value="P:carbohydrate metabolic process"/>
    <property type="evidence" value="ECO:0007669"/>
    <property type="project" value="InterPro"/>
</dbReference>
<keyword evidence="2" id="KW-0326">Glycosidase</keyword>
<dbReference type="STRING" id="29170.A0A368GDN7"/>
<dbReference type="InterPro" id="IPR001944">
    <property type="entry name" value="Glycoside_Hdrlase_35"/>
</dbReference>
<dbReference type="Pfam" id="PF21467">
    <property type="entry name" value="BetaGal_gal-bd"/>
    <property type="match status" value="1"/>
</dbReference>
<protein>
    <recommendedName>
        <fullName evidence="3">Beta-galactosidase galactose-binding domain-containing protein</fullName>
    </recommendedName>
</protein>
<proteinExistence type="predicted"/>
<evidence type="ECO:0000313" key="4">
    <source>
        <dbReference type="EMBL" id="RCN42472.1"/>
    </source>
</evidence>
<dbReference type="GO" id="GO:0004553">
    <property type="term" value="F:hydrolase activity, hydrolyzing O-glycosyl compounds"/>
    <property type="evidence" value="ECO:0007669"/>
    <property type="project" value="InterPro"/>
</dbReference>
<accession>A0A368GDN7</accession>
<keyword evidence="5" id="KW-1185">Reference proteome</keyword>
<evidence type="ECO:0000313" key="5">
    <source>
        <dbReference type="Proteomes" id="UP000252519"/>
    </source>
</evidence>
<feature type="domain" description="Beta-galactosidase galactose-binding" evidence="3">
    <location>
        <begin position="33"/>
        <end position="91"/>
    </location>
</feature>
<dbReference type="InterPro" id="IPR008979">
    <property type="entry name" value="Galactose-bd-like_sf"/>
</dbReference>
<evidence type="ECO:0000256" key="2">
    <source>
        <dbReference type="ARBA" id="ARBA00023295"/>
    </source>
</evidence>
<dbReference type="OrthoDB" id="1657402at2759"/>
<evidence type="ECO:0000259" key="3">
    <source>
        <dbReference type="Pfam" id="PF21467"/>
    </source>
</evidence>
<name>A0A368GDN7_ANCCA</name>
<sequence>MSCMAGLNANWISSMITQAPLLQMWWQGAGKYGVYHGTFKVDVPTDTFLNTTGWGKGVAVINGNNLGRYWASEGPQMTLYVPAAFLQPGENSLLVLELEGTSNCSEGTCSLSLVEQPVYVWSGRKTGTDYWHTVL</sequence>
<dbReference type="Proteomes" id="UP000252519">
    <property type="component" value="Unassembled WGS sequence"/>
</dbReference>
<reference evidence="4 5" key="1">
    <citation type="submission" date="2014-10" db="EMBL/GenBank/DDBJ databases">
        <title>Draft genome of the hookworm Ancylostoma caninum.</title>
        <authorList>
            <person name="Mitreva M."/>
        </authorList>
    </citation>
    <scope>NUCLEOTIDE SEQUENCE [LARGE SCALE GENOMIC DNA]</scope>
    <source>
        <strain evidence="4 5">Baltimore</strain>
    </source>
</reference>
<dbReference type="EMBL" id="JOJR01000192">
    <property type="protein sequence ID" value="RCN42472.1"/>
    <property type="molecule type" value="Genomic_DNA"/>
</dbReference>
<organism evidence="4 5">
    <name type="scientific">Ancylostoma caninum</name>
    <name type="common">Dog hookworm</name>
    <dbReference type="NCBI Taxonomy" id="29170"/>
    <lineage>
        <taxon>Eukaryota</taxon>
        <taxon>Metazoa</taxon>
        <taxon>Ecdysozoa</taxon>
        <taxon>Nematoda</taxon>
        <taxon>Chromadorea</taxon>
        <taxon>Rhabditida</taxon>
        <taxon>Rhabditina</taxon>
        <taxon>Rhabditomorpha</taxon>
        <taxon>Strongyloidea</taxon>
        <taxon>Ancylostomatidae</taxon>
        <taxon>Ancylostomatinae</taxon>
        <taxon>Ancylostoma</taxon>
    </lineage>
</organism>
<comment type="caution">
    <text evidence="4">The sequence shown here is derived from an EMBL/GenBank/DDBJ whole genome shotgun (WGS) entry which is preliminary data.</text>
</comment>
<dbReference type="Gene3D" id="2.60.120.260">
    <property type="entry name" value="Galactose-binding domain-like"/>
    <property type="match status" value="1"/>
</dbReference>
<keyword evidence="1" id="KW-0378">Hydrolase</keyword>
<dbReference type="PANTHER" id="PTHR23421">
    <property type="entry name" value="BETA-GALACTOSIDASE RELATED"/>
    <property type="match status" value="1"/>
</dbReference>
<dbReference type="AlphaFoldDB" id="A0A368GDN7"/>
<evidence type="ECO:0000256" key="1">
    <source>
        <dbReference type="ARBA" id="ARBA00022801"/>
    </source>
</evidence>
<gene>
    <name evidence="4" type="ORF">ANCCAN_11548</name>
</gene>
<dbReference type="SUPFAM" id="SSF49785">
    <property type="entry name" value="Galactose-binding domain-like"/>
    <property type="match status" value="1"/>
</dbReference>